<name>A0A9P4UZ03_9PLEO</name>
<keyword evidence="2" id="KW-1133">Transmembrane helix</keyword>
<keyword evidence="4" id="KW-1185">Reference proteome</keyword>
<feature type="region of interest" description="Disordered" evidence="1">
    <location>
        <begin position="1"/>
        <end position="29"/>
    </location>
</feature>
<sequence length="213" mass="23568">MEWLSATGPKDHQSESKNGDDEQPPSTTAAITRQSTDYQDVVQTVTTVASNEGGSATYHPHTDFYNDVRFMRLTTILVFLNILGVTGLVLVTFLGLSSPFDMFIPRKFSGLWLPIAFLFSIIVYILFAQMFEGWYTALGARTNRLGYILVRTAQTVLYMGFLGGFILLPAMDQTFLGGLASNVVVTAAYCVPIGLYLLCVILDVLHFGTRRNT</sequence>
<dbReference type="EMBL" id="ML996216">
    <property type="protein sequence ID" value="KAF2730483.1"/>
    <property type="molecule type" value="Genomic_DNA"/>
</dbReference>
<feature type="compositionally biased region" description="Basic and acidic residues" evidence="1">
    <location>
        <begin position="9"/>
        <end position="20"/>
    </location>
</feature>
<organism evidence="3 4">
    <name type="scientific">Polyplosphaeria fusca</name>
    <dbReference type="NCBI Taxonomy" id="682080"/>
    <lineage>
        <taxon>Eukaryota</taxon>
        <taxon>Fungi</taxon>
        <taxon>Dikarya</taxon>
        <taxon>Ascomycota</taxon>
        <taxon>Pezizomycotina</taxon>
        <taxon>Dothideomycetes</taxon>
        <taxon>Pleosporomycetidae</taxon>
        <taxon>Pleosporales</taxon>
        <taxon>Tetraplosphaeriaceae</taxon>
        <taxon>Polyplosphaeria</taxon>
    </lineage>
</organism>
<dbReference type="AlphaFoldDB" id="A0A9P4UZ03"/>
<proteinExistence type="predicted"/>
<feature type="transmembrane region" description="Helical" evidence="2">
    <location>
        <begin position="183"/>
        <end position="205"/>
    </location>
</feature>
<keyword evidence="2" id="KW-0812">Transmembrane</keyword>
<keyword evidence="2" id="KW-0472">Membrane</keyword>
<reference evidence="3" key="1">
    <citation type="journal article" date="2020" name="Stud. Mycol.">
        <title>101 Dothideomycetes genomes: a test case for predicting lifestyles and emergence of pathogens.</title>
        <authorList>
            <person name="Haridas S."/>
            <person name="Albert R."/>
            <person name="Binder M."/>
            <person name="Bloem J."/>
            <person name="Labutti K."/>
            <person name="Salamov A."/>
            <person name="Andreopoulos B."/>
            <person name="Baker S."/>
            <person name="Barry K."/>
            <person name="Bills G."/>
            <person name="Bluhm B."/>
            <person name="Cannon C."/>
            <person name="Castanera R."/>
            <person name="Culley D."/>
            <person name="Daum C."/>
            <person name="Ezra D."/>
            <person name="Gonzalez J."/>
            <person name="Henrissat B."/>
            <person name="Kuo A."/>
            <person name="Liang C."/>
            <person name="Lipzen A."/>
            <person name="Lutzoni F."/>
            <person name="Magnuson J."/>
            <person name="Mondo S."/>
            <person name="Nolan M."/>
            <person name="Ohm R."/>
            <person name="Pangilinan J."/>
            <person name="Park H.-J."/>
            <person name="Ramirez L."/>
            <person name="Alfaro M."/>
            <person name="Sun H."/>
            <person name="Tritt A."/>
            <person name="Yoshinaga Y."/>
            <person name="Zwiers L.-H."/>
            <person name="Turgeon B."/>
            <person name="Goodwin S."/>
            <person name="Spatafora J."/>
            <person name="Crous P."/>
            <person name="Grigoriev I."/>
        </authorList>
    </citation>
    <scope>NUCLEOTIDE SEQUENCE</scope>
    <source>
        <strain evidence="3">CBS 125425</strain>
    </source>
</reference>
<evidence type="ECO:0000256" key="1">
    <source>
        <dbReference type="SAM" id="MobiDB-lite"/>
    </source>
</evidence>
<protein>
    <submittedName>
        <fullName evidence="3">Uncharacterized protein</fullName>
    </submittedName>
</protein>
<accession>A0A9P4UZ03</accession>
<evidence type="ECO:0000256" key="2">
    <source>
        <dbReference type="SAM" id="Phobius"/>
    </source>
</evidence>
<evidence type="ECO:0000313" key="4">
    <source>
        <dbReference type="Proteomes" id="UP000799444"/>
    </source>
</evidence>
<gene>
    <name evidence="3" type="ORF">EJ04DRAFT_526902</name>
</gene>
<evidence type="ECO:0000313" key="3">
    <source>
        <dbReference type="EMBL" id="KAF2730483.1"/>
    </source>
</evidence>
<feature type="transmembrane region" description="Helical" evidence="2">
    <location>
        <begin position="76"/>
        <end position="96"/>
    </location>
</feature>
<feature type="transmembrane region" description="Helical" evidence="2">
    <location>
        <begin position="108"/>
        <end position="127"/>
    </location>
</feature>
<comment type="caution">
    <text evidence="3">The sequence shown here is derived from an EMBL/GenBank/DDBJ whole genome shotgun (WGS) entry which is preliminary data.</text>
</comment>
<dbReference type="Proteomes" id="UP000799444">
    <property type="component" value="Unassembled WGS sequence"/>
</dbReference>
<feature type="transmembrane region" description="Helical" evidence="2">
    <location>
        <begin position="148"/>
        <end position="171"/>
    </location>
</feature>